<evidence type="ECO:0000256" key="8">
    <source>
        <dbReference type="ARBA" id="ARBA00023242"/>
    </source>
</evidence>
<gene>
    <name evidence="11" type="primary">A02p006240.1_BraROA</name>
    <name evidence="11" type="ORF">IGI04_004789</name>
</gene>
<dbReference type="InterPro" id="IPR029063">
    <property type="entry name" value="SAM-dependent_MTases_sf"/>
</dbReference>
<evidence type="ECO:0000256" key="1">
    <source>
        <dbReference type="ARBA" id="ARBA00004123"/>
    </source>
</evidence>
<feature type="compositionally biased region" description="Basic and acidic residues" evidence="9">
    <location>
        <begin position="160"/>
        <end position="179"/>
    </location>
</feature>
<proteinExistence type="predicted"/>
<accession>A0ABQ7NC40</accession>
<protein>
    <recommendedName>
        <fullName evidence="2">DNA (cytosine-5-)-methyltransferase</fullName>
        <ecNumber evidence="2">2.1.1.37</ecNumber>
    </recommendedName>
</protein>
<evidence type="ECO:0000256" key="9">
    <source>
        <dbReference type="SAM" id="MobiDB-lite"/>
    </source>
</evidence>
<keyword evidence="5" id="KW-0949">S-adenosyl-L-methionine</keyword>
<dbReference type="PANTHER" id="PTHR23068:SF25">
    <property type="entry name" value="DNA (CYTOSINE-5)-METHYLTRANSFERASE DRM2"/>
    <property type="match status" value="1"/>
</dbReference>
<feature type="domain" description="SAM-dependent MTase DRM-type" evidence="10">
    <location>
        <begin position="255"/>
        <end position="512"/>
    </location>
</feature>
<comment type="subcellular location">
    <subcellularLocation>
        <location evidence="1">Nucleus</location>
    </subcellularLocation>
</comment>
<dbReference type="PANTHER" id="PTHR23068">
    <property type="entry name" value="DNA CYTOSINE-5- -METHYLTRANSFERASE 3-RELATED"/>
    <property type="match status" value="1"/>
</dbReference>
<feature type="region of interest" description="Disordered" evidence="9">
    <location>
        <begin position="146"/>
        <end position="190"/>
    </location>
</feature>
<dbReference type="InterPro" id="IPR030380">
    <property type="entry name" value="SAM_MeTfrase_DRM"/>
</dbReference>
<name>A0ABQ7NC40_BRACM</name>
<evidence type="ECO:0000256" key="4">
    <source>
        <dbReference type="ARBA" id="ARBA00022679"/>
    </source>
</evidence>
<sequence>MRKESELRNTPSRQGLVLMEENLHRVSRSPDVGTHNQNDSVAEDNRRRRHYNHHTHGVQVKCSDRSWAAAAIADCVALCCCPCAIINFLTLTFVKVPWMIGRRCLGGRRKKQNKRRLHKRQRRGKINSEDGFHHYNNRKFETAVEDEKCGGGSGGDDDDDHRFVVERDGSLTKDEEEKTASVSGSEESRTSARVEAERVWLELYQIGHLGFGRAKDSADWNAVDDLDFEILNFHSSPSNADDDMDFEIVNFHSSPSSPSPVLPLTKNWWPTWDTRTKLNCIFTVNASSQLTNRIRSALEASRGEPPEEIKRYVIEQCEKWNLIWVGKNKAVPLEVNEIETLMGFPIYHTRGGGGISRAERLKSLSNSFQVDTLAYHLSVLKPLFPDGINVLSLFTGIGGGEMALHRLQIPMKTVVSVEFSQANKYILRDFWERTNQKGVLIEFEDVQDLTKDIIVELMKQFGGFDIVIGGSPCNNLAGGNRVTPNCLEGEQSLMFYEYCRVLNVVRETAKEMRRS</sequence>
<keyword evidence="4" id="KW-0808">Transferase</keyword>
<evidence type="ECO:0000256" key="6">
    <source>
        <dbReference type="ARBA" id="ARBA00022737"/>
    </source>
</evidence>
<dbReference type="InterPro" id="IPR050390">
    <property type="entry name" value="C5-Methyltransferase"/>
</dbReference>
<dbReference type="Proteomes" id="UP000823674">
    <property type="component" value="Chromosome A02"/>
</dbReference>
<dbReference type="SUPFAM" id="SSF53335">
    <property type="entry name" value="S-adenosyl-L-methionine-dependent methyltransferases"/>
    <property type="match status" value="2"/>
</dbReference>
<dbReference type="EMBL" id="JADBGQ010000002">
    <property type="protein sequence ID" value="KAG5408470.1"/>
    <property type="molecule type" value="Genomic_DNA"/>
</dbReference>
<dbReference type="PROSITE" id="PS51680">
    <property type="entry name" value="SAM_MT_DRM"/>
    <property type="match status" value="1"/>
</dbReference>
<keyword evidence="3" id="KW-0489">Methyltransferase</keyword>
<evidence type="ECO:0000256" key="3">
    <source>
        <dbReference type="ARBA" id="ARBA00022603"/>
    </source>
</evidence>
<comment type="caution">
    <text evidence="11">The sequence shown here is derived from an EMBL/GenBank/DDBJ whole genome shotgun (WGS) entry which is preliminary data.</text>
</comment>
<keyword evidence="8" id="KW-0539">Nucleus</keyword>
<feature type="region of interest" description="Disordered" evidence="9">
    <location>
        <begin position="110"/>
        <end position="133"/>
    </location>
</feature>
<feature type="compositionally biased region" description="Basic residues" evidence="9">
    <location>
        <begin position="110"/>
        <end position="125"/>
    </location>
</feature>
<reference evidence="11 12" key="1">
    <citation type="submission" date="2021-03" db="EMBL/GenBank/DDBJ databases">
        <authorList>
            <person name="King G.J."/>
            <person name="Bancroft I."/>
            <person name="Baten A."/>
            <person name="Bloomfield J."/>
            <person name="Borpatragohain P."/>
            <person name="He Z."/>
            <person name="Irish N."/>
            <person name="Irwin J."/>
            <person name="Liu K."/>
            <person name="Mauleon R.P."/>
            <person name="Moore J."/>
            <person name="Morris R."/>
            <person name="Ostergaard L."/>
            <person name="Wang B."/>
            <person name="Wells R."/>
        </authorList>
    </citation>
    <scope>NUCLEOTIDE SEQUENCE [LARGE SCALE GENOMIC DNA]</scope>
    <source>
        <strain evidence="11">R-o-18</strain>
        <tissue evidence="11">Leaf</tissue>
    </source>
</reference>
<dbReference type="Gene3D" id="3.40.50.150">
    <property type="entry name" value="Vaccinia Virus protein VP39"/>
    <property type="match status" value="1"/>
</dbReference>
<keyword evidence="6" id="KW-0677">Repeat</keyword>
<dbReference type="EC" id="2.1.1.37" evidence="2"/>
<keyword evidence="7" id="KW-0238">DNA-binding</keyword>
<evidence type="ECO:0000256" key="7">
    <source>
        <dbReference type="ARBA" id="ARBA00023125"/>
    </source>
</evidence>
<feature type="region of interest" description="Disordered" evidence="9">
    <location>
        <begin position="27"/>
        <end position="54"/>
    </location>
</feature>
<dbReference type="Pfam" id="PF00145">
    <property type="entry name" value="DNA_methylase"/>
    <property type="match status" value="1"/>
</dbReference>
<evidence type="ECO:0000256" key="5">
    <source>
        <dbReference type="ARBA" id="ARBA00022691"/>
    </source>
</evidence>
<organism evidence="11 12">
    <name type="scientific">Brassica rapa subsp. trilocularis</name>
    <dbReference type="NCBI Taxonomy" id="1813537"/>
    <lineage>
        <taxon>Eukaryota</taxon>
        <taxon>Viridiplantae</taxon>
        <taxon>Streptophyta</taxon>
        <taxon>Embryophyta</taxon>
        <taxon>Tracheophyta</taxon>
        <taxon>Spermatophyta</taxon>
        <taxon>Magnoliopsida</taxon>
        <taxon>eudicotyledons</taxon>
        <taxon>Gunneridae</taxon>
        <taxon>Pentapetalae</taxon>
        <taxon>rosids</taxon>
        <taxon>malvids</taxon>
        <taxon>Brassicales</taxon>
        <taxon>Brassicaceae</taxon>
        <taxon>Brassiceae</taxon>
        <taxon>Brassica</taxon>
    </lineage>
</organism>
<evidence type="ECO:0000313" key="12">
    <source>
        <dbReference type="Proteomes" id="UP000823674"/>
    </source>
</evidence>
<keyword evidence="12" id="KW-1185">Reference proteome</keyword>
<evidence type="ECO:0000313" key="11">
    <source>
        <dbReference type="EMBL" id="KAG5408470.1"/>
    </source>
</evidence>
<dbReference type="InterPro" id="IPR001525">
    <property type="entry name" value="C5_MeTfrase"/>
</dbReference>
<evidence type="ECO:0000259" key="10">
    <source>
        <dbReference type="PROSITE" id="PS51680"/>
    </source>
</evidence>
<evidence type="ECO:0000256" key="2">
    <source>
        <dbReference type="ARBA" id="ARBA00011975"/>
    </source>
</evidence>